<comment type="caution">
    <text evidence="2">The sequence shown here is derived from an EMBL/GenBank/DDBJ whole genome shotgun (WGS) entry which is preliminary data.</text>
</comment>
<reference evidence="3" key="2">
    <citation type="submission" date="2024-04" db="EMBL/GenBank/DDBJ databases">
        <authorList>
            <person name="Chen Y."/>
            <person name="Shah S."/>
            <person name="Dougan E. K."/>
            <person name="Thang M."/>
            <person name="Chan C."/>
        </authorList>
    </citation>
    <scope>NUCLEOTIDE SEQUENCE [LARGE SCALE GENOMIC DNA]</scope>
</reference>
<proteinExistence type="predicted"/>
<dbReference type="AlphaFoldDB" id="A0A9P1DGX6"/>
<feature type="region of interest" description="Disordered" evidence="1">
    <location>
        <begin position="67"/>
        <end position="95"/>
    </location>
</feature>
<feature type="compositionally biased region" description="Low complexity" evidence="1">
    <location>
        <begin position="382"/>
        <end position="393"/>
    </location>
</feature>
<feature type="region of interest" description="Disordered" evidence="1">
    <location>
        <begin position="298"/>
        <end position="328"/>
    </location>
</feature>
<evidence type="ECO:0000313" key="2">
    <source>
        <dbReference type="EMBL" id="CAI4009510.1"/>
    </source>
</evidence>
<gene>
    <name evidence="2" type="ORF">C1SCF055_LOCUS34862</name>
</gene>
<dbReference type="Proteomes" id="UP001152797">
    <property type="component" value="Unassembled WGS sequence"/>
</dbReference>
<dbReference type="OrthoDB" id="493554at2759"/>
<dbReference type="EMBL" id="CAMXCT020004547">
    <property type="protein sequence ID" value="CAL1162885.1"/>
    <property type="molecule type" value="Genomic_DNA"/>
</dbReference>
<protein>
    <submittedName>
        <fullName evidence="2">Uncharacterized protein</fullName>
    </submittedName>
</protein>
<feature type="compositionally biased region" description="Pro residues" evidence="1">
    <location>
        <begin position="302"/>
        <end position="311"/>
    </location>
</feature>
<reference evidence="2" key="1">
    <citation type="submission" date="2022-10" db="EMBL/GenBank/DDBJ databases">
        <authorList>
            <person name="Chen Y."/>
            <person name="Dougan E. K."/>
            <person name="Chan C."/>
            <person name="Rhodes N."/>
            <person name="Thang M."/>
        </authorList>
    </citation>
    <scope>NUCLEOTIDE SEQUENCE</scope>
</reference>
<evidence type="ECO:0000313" key="4">
    <source>
        <dbReference type="Proteomes" id="UP001152797"/>
    </source>
</evidence>
<dbReference type="EMBL" id="CAMXCT010004547">
    <property type="protein sequence ID" value="CAI4009510.1"/>
    <property type="molecule type" value="Genomic_DNA"/>
</dbReference>
<keyword evidence="4" id="KW-1185">Reference proteome</keyword>
<organism evidence="2">
    <name type="scientific">Cladocopium goreaui</name>
    <dbReference type="NCBI Taxonomy" id="2562237"/>
    <lineage>
        <taxon>Eukaryota</taxon>
        <taxon>Sar</taxon>
        <taxon>Alveolata</taxon>
        <taxon>Dinophyceae</taxon>
        <taxon>Suessiales</taxon>
        <taxon>Symbiodiniaceae</taxon>
        <taxon>Cladocopium</taxon>
    </lineage>
</organism>
<sequence>MALPALPFPVEDLGWDKFDEVQKAAQLSREECLTVMKLDLGQQGKPDKPKPKVKAKAKAAAPVCNGHVNAKHEPSETDSTAPTAVEPQTPAGGQADLAAAVPPLKRLRTEGGESCNTLQDGLALVAGQRNDLGNAALQPEMTQVQDSQEASSQLSLASTLPLGASVSTLGTTVAASPRELELQSRLAAVQAELCALREKRDMQEKGSVDDIDRDKLYRRMDAELWDHCLLAQSHPPQPGGSGDNETIQQKQQQQKQQKVHVFSEPLKKETVVVGAALTPPVYSKQPAAPAACAMPEAHAVTPPQPKQPAVPMPEALAETPPQPEQPAVPAMPEALAVTQPEPKQPAVPATPKAIAVTSPQPKQLAVPMPAIPDDLAAMVAAAPPQTSQQPAAAVPGQTPLDPRVNTSTNRAASMRLNRFMESAEGQKFPHMLKLFNSNSDKRKLLQTWVAEGENRQACESRVILTKESSNVYRGQRELVSIRDMILVKNWPMEKIRGIVARGGGVPDPDAPTVPALTQYWCYVSRTHTEEESVRQTAETQVAAQTTSEGIGAMMGSTLPRGLGSAAVNQQQLDEITQSVALPGAVVPEGHGCENVCFRFLTV</sequence>
<evidence type="ECO:0000313" key="3">
    <source>
        <dbReference type="EMBL" id="CAL1162885.1"/>
    </source>
</evidence>
<evidence type="ECO:0000256" key="1">
    <source>
        <dbReference type="SAM" id="MobiDB-lite"/>
    </source>
</evidence>
<accession>A0A9P1DGX6</accession>
<dbReference type="EMBL" id="CAMXCT030004547">
    <property type="protein sequence ID" value="CAL4796822.1"/>
    <property type="molecule type" value="Genomic_DNA"/>
</dbReference>
<feature type="region of interest" description="Disordered" evidence="1">
    <location>
        <begin position="231"/>
        <end position="259"/>
    </location>
</feature>
<feature type="region of interest" description="Disordered" evidence="1">
    <location>
        <begin position="382"/>
        <end position="404"/>
    </location>
</feature>
<name>A0A9P1DGX6_9DINO</name>